<name>A0A0B8N179_TALPI</name>
<dbReference type="InterPro" id="IPR011990">
    <property type="entry name" value="TPR-like_helical_dom_sf"/>
</dbReference>
<dbReference type="Pfam" id="PF25000">
    <property type="entry name" value="DUF7779"/>
    <property type="match status" value="1"/>
</dbReference>
<dbReference type="SUPFAM" id="SSF48452">
    <property type="entry name" value="TPR-like"/>
    <property type="match status" value="2"/>
</dbReference>
<dbReference type="AlphaFoldDB" id="A0A0B8N179"/>
<keyword evidence="3" id="KW-1185">Reference proteome</keyword>
<dbReference type="SUPFAM" id="SSF52540">
    <property type="entry name" value="P-loop containing nucleoside triphosphate hydrolases"/>
    <property type="match status" value="1"/>
</dbReference>
<organism evidence="2 3">
    <name type="scientific">Talaromyces pinophilus</name>
    <name type="common">Penicillium pinophilum</name>
    <dbReference type="NCBI Taxonomy" id="128442"/>
    <lineage>
        <taxon>Eukaryota</taxon>
        <taxon>Fungi</taxon>
        <taxon>Dikarya</taxon>
        <taxon>Ascomycota</taxon>
        <taxon>Pezizomycotina</taxon>
        <taxon>Eurotiomycetes</taxon>
        <taxon>Eurotiomycetidae</taxon>
        <taxon>Eurotiales</taxon>
        <taxon>Trichocomaceae</taxon>
        <taxon>Talaromyces</taxon>
        <taxon>Talaromyces sect. Talaromyces</taxon>
    </lineage>
</organism>
<dbReference type="InterPro" id="IPR029058">
    <property type="entry name" value="AB_hydrolase_fold"/>
</dbReference>
<sequence length="1007" mass="113601">MASQRKPHVFRVTGLSRGLPDGDLQTALQEALNDNFTAGERSQIKTEITIVPSCYESDTQRVALVRFRSGLPRFLTELTTNPLGDWQIEMGDEDINFDSHFFGFTQLYAPDEKKPVIADIIAIAGLDGHAYGSWQGRGNLGRMWLRDFLSKDLPQCRTMIYGYNSKLSSHGVDTILDYGRGLMEEIKKIRNTKELQQRPLFFIAHSFGGIILAHCLVGAITTRVEDHPAITSLHRATHGMLLFAIPHKELVMDDIQQMLAGDKPHLREQLLQQISRTLDILVYLLADFKNLIRDRNVVSFYEAEQTRQLVFDSGSSQWERTGKVITAVNTNSPLLQLPDYVKDRVPLHADHSMIVKFDTRNAVGYQIALSKLRQFIQDTPQIWGARFSASSLQPCSTVPFVRDRMFVGREAVISAIKEIHGAIGQHHERAALVGLAGVGKTQTAIEYTYRVRESTPDTWVFWIHASNAACLEQGFQHIAEVAEIPARDDPKINIAQLVHQWLCDPRNGRWLMVLDNADDDSIFFSSNASNERGPMVSFLPQAAHGSILITSRNGIAARNLVGSEGPVIAVQPMNEEESLALLRARIPGPQSGEDEKALVQALEYIPLAITQAGSYIANRSPRVTVSRYLQLLHESESNQTYLLQHEEAKDLRRDPSIRDAIITTWQLSFEQIRHDQPAAMDLLALMSMFDRQGIPESLVRANGDWLQFEDAVGPLIGYSLVRVEIETASFDMHRLVQLSVRRWLEIHLELARWQKKSRAIMAQTFPNGQYENWTECQTLLPHAKEVMKPISDDQEDRLHVATISFHCGWYLRLRGAYEEAEAMYRRALEEQEKVLGRDHPDTLASVDNLSLVLSSQGKYEEAEAMHQQVLEAREKVLGYEHPDTLTSVSNLGLVLSRQGKYKGAEAMHQRALEAREKVLGYEHPDTLTSIDNLGLVLSSQGKYEEAEAMHRRALEAREKVLGLEHPETLASVNNLSLVLARKGKYKEAEAMIDGTRSTRECSWTRAS</sequence>
<dbReference type="Proteomes" id="UP000053095">
    <property type="component" value="Unassembled WGS sequence"/>
</dbReference>
<gene>
    <name evidence="2" type="ORF">TCE0_038r12536</name>
</gene>
<dbReference type="InterPro" id="IPR056681">
    <property type="entry name" value="DUF7779"/>
</dbReference>
<accession>A0A0B8N179</accession>
<dbReference type="Gene3D" id="3.40.50.300">
    <property type="entry name" value="P-loop containing nucleotide triphosphate hydrolases"/>
    <property type="match status" value="1"/>
</dbReference>
<dbReference type="Pfam" id="PF13424">
    <property type="entry name" value="TPR_12"/>
    <property type="match status" value="2"/>
</dbReference>
<protein>
    <recommendedName>
        <fullName evidence="1">DUF7779 domain-containing protein</fullName>
    </recommendedName>
</protein>
<dbReference type="EMBL" id="DF933834">
    <property type="protein sequence ID" value="GAM40294.1"/>
    <property type="molecule type" value="Genomic_DNA"/>
</dbReference>
<dbReference type="Gene3D" id="1.25.40.10">
    <property type="entry name" value="Tetratricopeptide repeat domain"/>
    <property type="match status" value="1"/>
</dbReference>
<dbReference type="InterPro" id="IPR053137">
    <property type="entry name" value="NLR-like"/>
</dbReference>
<dbReference type="SMART" id="SM00028">
    <property type="entry name" value="TPR"/>
    <property type="match status" value="4"/>
</dbReference>
<evidence type="ECO:0000259" key="1">
    <source>
        <dbReference type="Pfam" id="PF25000"/>
    </source>
</evidence>
<dbReference type="InterPro" id="IPR027417">
    <property type="entry name" value="P-loop_NTPase"/>
</dbReference>
<proteinExistence type="predicted"/>
<dbReference type="PRINTS" id="PR00381">
    <property type="entry name" value="KINESINLIGHT"/>
</dbReference>
<dbReference type="InterPro" id="IPR019734">
    <property type="entry name" value="TPR_rpt"/>
</dbReference>
<dbReference type="PANTHER" id="PTHR46082">
    <property type="entry name" value="ATP/GTP-BINDING PROTEIN-RELATED"/>
    <property type="match status" value="1"/>
</dbReference>
<reference evidence="3" key="1">
    <citation type="journal article" date="2015" name="Genome Announc.">
        <title>Draft genome sequence of Talaromyces cellulolyticus strain Y-94, a source of lignocellulosic biomass-degrading enzymes.</title>
        <authorList>
            <person name="Fujii T."/>
            <person name="Koike H."/>
            <person name="Sawayama S."/>
            <person name="Yano S."/>
            <person name="Inoue H."/>
        </authorList>
    </citation>
    <scope>NUCLEOTIDE SEQUENCE [LARGE SCALE GENOMIC DNA]</scope>
    <source>
        <strain evidence="3">Y-94</strain>
    </source>
</reference>
<feature type="domain" description="DUF7779" evidence="1">
    <location>
        <begin position="675"/>
        <end position="743"/>
    </location>
</feature>
<dbReference type="PANTHER" id="PTHR46082:SF6">
    <property type="entry name" value="AAA+ ATPASE DOMAIN-CONTAINING PROTEIN-RELATED"/>
    <property type="match status" value="1"/>
</dbReference>
<evidence type="ECO:0000313" key="2">
    <source>
        <dbReference type="EMBL" id="GAM40294.1"/>
    </source>
</evidence>
<evidence type="ECO:0000313" key="3">
    <source>
        <dbReference type="Proteomes" id="UP000053095"/>
    </source>
</evidence>
<dbReference type="SUPFAM" id="SSF53474">
    <property type="entry name" value="alpha/beta-Hydrolases"/>
    <property type="match status" value="1"/>
</dbReference>
<dbReference type="Pfam" id="PF13374">
    <property type="entry name" value="TPR_10"/>
    <property type="match status" value="1"/>
</dbReference>